<dbReference type="EMBL" id="OQ359889">
    <property type="protein sequence ID" value="WDR22244.1"/>
    <property type="molecule type" value="Genomic_DNA"/>
</dbReference>
<feature type="transmembrane region" description="Helical" evidence="1">
    <location>
        <begin position="6"/>
        <end position="27"/>
    </location>
</feature>
<protein>
    <submittedName>
        <fullName evidence="2">Uncharacterized protein</fullName>
    </submittedName>
</protein>
<keyword evidence="1" id="KW-0812">Transmembrane</keyword>
<keyword evidence="1" id="KW-0472">Membrane</keyword>
<sequence length="37" mass="4089">MEVATIVIIVLLVVIILGMCVIDNHLARIESKLRGDK</sequence>
<proteinExistence type="predicted"/>
<keyword evidence="1" id="KW-1133">Transmembrane helix</keyword>
<dbReference type="RefSeq" id="YP_012787140.1">
    <property type="nucleotide sequence ID" value="NC_111487.1"/>
</dbReference>
<dbReference type="GeneID" id="301841331"/>
<reference evidence="2 3" key="1">
    <citation type="submission" date="2023-01" db="EMBL/GenBank/DDBJ databases">
        <title>Characterization of a Diverse Collection of Salmonella Phages Isolated from Tennessee Wastewater.</title>
        <authorList>
            <person name="Bryan D.W."/>
            <person name="Hudson L.K."/>
            <person name="Wang J."/>
            <person name="Denes T.G."/>
        </authorList>
    </citation>
    <scope>NUCLEOTIDE SEQUENCE [LARGE SCALE GENOMIC DNA]</scope>
</reference>
<gene>
    <name evidence="2" type="ORF">PJM41_0159</name>
</gene>
<name>A0AAE9ZG36_9CAUD</name>
<evidence type="ECO:0000256" key="1">
    <source>
        <dbReference type="SAM" id="Phobius"/>
    </source>
</evidence>
<accession>A0AAE9ZG36</accession>
<evidence type="ECO:0000313" key="2">
    <source>
        <dbReference type="EMBL" id="WDR22244.1"/>
    </source>
</evidence>
<dbReference type="Proteomes" id="UP001216229">
    <property type="component" value="Segment"/>
</dbReference>
<keyword evidence="3" id="KW-1185">Reference proteome</keyword>
<evidence type="ECO:0000313" key="3">
    <source>
        <dbReference type="Proteomes" id="UP001216229"/>
    </source>
</evidence>
<organism evidence="2 3">
    <name type="scientific">Salmonella phage vB_SenS_UTK0009</name>
    <dbReference type="NCBI Taxonomy" id="3028908"/>
    <lineage>
        <taxon>Viruses</taxon>
        <taxon>Duplodnaviria</taxon>
        <taxon>Heunggongvirae</taxon>
        <taxon>Uroviricota</taxon>
        <taxon>Caudoviricetes</taxon>
        <taxon>Demerecviridae</taxon>
        <taxon>Markadamsvirinae</taxon>
        <taxon>Epseptimavirus</taxon>
        <taxon>Epseptimavirus UTK0009</taxon>
    </lineage>
</organism>